<dbReference type="eggNOG" id="KOG1818">
    <property type="taxonomic scope" value="Eukaryota"/>
</dbReference>
<dbReference type="PANTHER" id="PTHR46603:SF1">
    <property type="entry name" value="ABSCISSION_NOCUT CHECKPOINT REGULATOR"/>
    <property type="match status" value="1"/>
</dbReference>
<evidence type="ECO:0000256" key="4">
    <source>
        <dbReference type="PROSITE-ProRule" id="PRU00091"/>
    </source>
</evidence>
<keyword evidence="7" id="KW-1185">Reference proteome</keyword>
<dbReference type="OMA" id="YANCENI"/>
<feature type="non-terminal residue" evidence="6">
    <location>
        <position position="75"/>
    </location>
</feature>
<feature type="domain" description="FYVE-type" evidence="5">
    <location>
        <begin position="6"/>
        <end position="65"/>
    </location>
</feature>
<dbReference type="Pfam" id="PF01363">
    <property type="entry name" value="FYVE"/>
    <property type="match status" value="1"/>
</dbReference>
<keyword evidence="2 4" id="KW-0863">Zinc-finger</keyword>
<evidence type="ECO:0000259" key="5">
    <source>
        <dbReference type="PROSITE" id="PS50178"/>
    </source>
</evidence>
<dbReference type="InterPro" id="IPR017455">
    <property type="entry name" value="Znf_FYVE-rel"/>
</dbReference>
<dbReference type="InterPro" id="IPR013083">
    <property type="entry name" value="Znf_RING/FYVE/PHD"/>
</dbReference>
<evidence type="ECO:0000256" key="2">
    <source>
        <dbReference type="ARBA" id="ARBA00022771"/>
    </source>
</evidence>
<evidence type="ECO:0000313" key="7">
    <source>
        <dbReference type="Proteomes" id="UP000001593"/>
    </source>
</evidence>
<keyword evidence="1" id="KW-0479">Metal-binding</keyword>
<accession>A7RZY6</accession>
<dbReference type="PhylomeDB" id="A7RZY6"/>
<proteinExistence type="predicted"/>
<dbReference type="InParanoid" id="A7RZY6"/>
<dbReference type="InterPro" id="IPR011011">
    <property type="entry name" value="Znf_FYVE_PHD"/>
</dbReference>
<reference evidence="6 7" key="1">
    <citation type="journal article" date="2007" name="Science">
        <title>Sea anemone genome reveals ancestral eumetazoan gene repertoire and genomic organization.</title>
        <authorList>
            <person name="Putnam N.H."/>
            <person name="Srivastava M."/>
            <person name="Hellsten U."/>
            <person name="Dirks B."/>
            <person name="Chapman J."/>
            <person name="Salamov A."/>
            <person name="Terry A."/>
            <person name="Shapiro H."/>
            <person name="Lindquist E."/>
            <person name="Kapitonov V.V."/>
            <person name="Jurka J."/>
            <person name="Genikhovich G."/>
            <person name="Grigoriev I.V."/>
            <person name="Lucas S.M."/>
            <person name="Steele R.E."/>
            <person name="Finnerty J.R."/>
            <person name="Technau U."/>
            <person name="Martindale M.Q."/>
            <person name="Rokhsar D.S."/>
        </authorList>
    </citation>
    <scope>NUCLEOTIDE SEQUENCE [LARGE SCALE GENOMIC DNA]</scope>
    <source>
        <strain evidence="7">CH2 X CH6</strain>
    </source>
</reference>
<dbReference type="InterPro" id="IPR000306">
    <property type="entry name" value="Znf_FYVE"/>
</dbReference>
<dbReference type="STRING" id="45351.A7RZY6"/>
<dbReference type="SMART" id="SM00064">
    <property type="entry name" value="FYVE"/>
    <property type="match status" value="1"/>
</dbReference>
<evidence type="ECO:0000256" key="1">
    <source>
        <dbReference type="ARBA" id="ARBA00022723"/>
    </source>
</evidence>
<dbReference type="KEGG" id="nve:5514934"/>
<protein>
    <recommendedName>
        <fullName evidence="5">FYVE-type domain-containing protein</fullName>
    </recommendedName>
</protein>
<dbReference type="FunFam" id="3.30.40.10:FF:000879">
    <property type="entry name" value="abscission/NoCut checkpoint regulator"/>
    <property type="match status" value="1"/>
</dbReference>
<dbReference type="SUPFAM" id="SSF57903">
    <property type="entry name" value="FYVE/PHD zinc finger"/>
    <property type="match status" value="1"/>
</dbReference>
<dbReference type="Gene3D" id="3.30.40.10">
    <property type="entry name" value="Zinc/RING finger domain, C3HC4 (zinc finger)"/>
    <property type="match status" value="1"/>
</dbReference>
<sequence length="75" mass="8452">GRSSNMASSLQCFGCGAEFGFFKREHGCNNCGRLFCYFCTTKTIVLPNKGNKKQKVCDKCYKELTRYANCENIST</sequence>
<name>A7RZY6_NEMVE</name>
<evidence type="ECO:0000313" key="6">
    <source>
        <dbReference type="EMBL" id="EDO43072.1"/>
    </source>
</evidence>
<organism evidence="6 7">
    <name type="scientific">Nematostella vectensis</name>
    <name type="common">Starlet sea anemone</name>
    <dbReference type="NCBI Taxonomy" id="45351"/>
    <lineage>
        <taxon>Eukaryota</taxon>
        <taxon>Metazoa</taxon>
        <taxon>Cnidaria</taxon>
        <taxon>Anthozoa</taxon>
        <taxon>Hexacorallia</taxon>
        <taxon>Actiniaria</taxon>
        <taxon>Edwardsiidae</taxon>
        <taxon>Nematostella</taxon>
    </lineage>
</organism>
<keyword evidence="3" id="KW-0862">Zinc</keyword>
<dbReference type="GO" id="GO:0008270">
    <property type="term" value="F:zinc ion binding"/>
    <property type="evidence" value="ECO:0007669"/>
    <property type="project" value="UniProtKB-KW"/>
</dbReference>
<dbReference type="Proteomes" id="UP000001593">
    <property type="component" value="Unassembled WGS sequence"/>
</dbReference>
<dbReference type="HOGENOM" id="CLU_2678131_0_0_1"/>
<dbReference type="AlphaFoldDB" id="A7RZY6"/>
<gene>
    <name evidence="6" type="ORF">NEMVEDRAFT_v1g99213</name>
</gene>
<dbReference type="PANTHER" id="PTHR46603">
    <property type="entry name" value="ABSCISSION/NOCUT CHECKPOINT REGULATOR"/>
    <property type="match status" value="1"/>
</dbReference>
<dbReference type="PROSITE" id="PS50178">
    <property type="entry name" value="ZF_FYVE"/>
    <property type="match status" value="1"/>
</dbReference>
<evidence type="ECO:0000256" key="3">
    <source>
        <dbReference type="ARBA" id="ARBA00022833"/>
    </source>
</evidence>
<dbReference type="EMBL" id="DS469558">
    <property type="protein sequence ID" value="EDO43072.1"/>
    <property type="molecule type" value="Genomic_DNA"/>
</dbReference>